<dbReference type="CDD" id="cd00075">
    <property type="entry name" value="HATPase"/>
    <property type="match status" value="1"/>
</dbReference>
<evidence type="ECO:0000259" key="16">
    <source>
        <dbReference type="PROSITE" id="PS50885"/>
    </source>
</evidence>
<dbReference type="Pfam" id="PF00512">
    <property type="entry name" value="HisKA"/>
    <property type="match status" value="1"/>
</dbReference>
<evidence type="ECO:0000256" key="14">
    <source>
        <dbReference type="SAM" id="Phobius"/>
    </source>
</evidence>
<sequence length="471" mass="53379">MYKHTLFIKFILAYLIFGILGFLLIATVGSQMVEKRLEFSIGEDLYREATAISEDSLVQSNTSASNLLSLKHYLEALSEYQTSDIWILNKQGQRVLSTEEGFSYYDPITIDGFDPTKWGSYYRTGNFYGFFDEDRLSVLAPITDGSTLTIRGYVAMHYPMSELYYQRELFLSISYILFLLLFLLSLSILLLFRKIVYTPLKKITEGTNEFAAGHLDYQIPISSNDEMGALAASLNYMSDVLNQSGEYQRNFIANISHDFRSPLTSIKGYVEAIADGTIPVEMQGRYLEIVSREVERLEKLTSSLLTLNNLEVKSRIMNIRPFDINKVIKNTAASFEGSCRARKILIELILTGEQLSVTADMEQIQQVLYNLLDNAIKFSNDNSTITIETTEKNGKIFVSVKDHGCGIPKEILPKIWERFYKQDSSRGKDRKGTGLGLSIVKEIISSHNQNINVISTEGVGTEFLFTLEKTK</sequence>
<dbReference type="SUPFAM" id="SSF47384">
    <property type="entry name" value="Homodimeric domain of signal transducing histidine kinase"/>
    <property type="match status" value="1"/>
</dbReference>
<dbReference type="RefSeq" id="WP_005949280.1">
    <property type="nucleotide sequence ID" value="NZ_CP136423.1"/>
</dbReference>
<dbReference type="HOGENOM" id="CLU_000445_89_6_9"/>
<dbReference type="InterPro" id="IPR004358">
    <property type="entry name" value="Sig_transdc_His_kin-like_C"/>
</dbReference>
<dbReference type="PROSITE" id="PS50109">
    <property type="entry name" value="HIS_KIN"/>
    <property type="match status" value="1"/>
</dbReference>
<dbReference type="InterPro" id="IPR036097">
    <property type="entry name" value="HisK_dim/P_sf"/>
</dbReference>
<evidence type="ECO:0000256" key="6">
    <source>
        <dbReference type="ARBA" id="ARBA00022679"/>
    </source>
</evidence>
<dbReference type="PANTHER" id="PTHR45528">
    <property type="entry name" value="SENSOR HISTIDINE KINASE CPXA"/>
    <property type="match status" value="1"/>
</dbReference>
<dbReference type="Gene3D" id="3.30.565.10">
    <property type="entry name" value="Histidine kinase-like ATPase, C-terminal domain"/>
    <property type="match status" value="1"/>
</dbReference>
<dbReference type="SUPFAM" id="SSF158472">
    <property type="entry name" value="HAMP domain-like"/>
    <property type="match status" value="1"/>
</dbReference>
<dbReference type="FunFam" id="3.30.565.10:FF:000006">
    <property type="entry name" value="Sensor histidine kinase WalK"/>
    <property type="match status" value="1"/>
</dbReference>
<dbReference type="InterPro" id="IPR003594">
    <property type="entry name" value="HATPase_dom"/>
</dbReference>
<dbReference type="SMART" id="SM00388">
    <property type="entry name" value="HisKA"/>
    <property type="match status" value="1"/>
</dbReference>
<dbReference type="InterPro" id="IPR050398">
    <property type="entry name" value="HssS/ArlS-like"/>
</dbReference>
<dbReference type="Proteomes" id="UP000003100">
    <property type="component" value="Unassembled WGS sequence"/>
</dbReference>
<dbReference type="SMART" id="SM00387">
    <property type="entry name" value="HATPase_c"/>
    <property type="match status" value="1"/>
</dbReference>
<evidence type="ECO:0000256" key="11">
    <source>
        <dbReference type="ARBA" id="ARBA00022989"/>
    </source>
</evidence>
<comment type="subcellular location">
    <subcellularLocation>
        <location evidence="2">Cell membrane</location>
        <topology evidence="2">Multi-pass membrane protein</topology>
    </subcellularLocation>
</comment>
<gene>
    <name evidence="17" type="ORF">RUMHYD_02164</name>
</gene>
<evidence type="ECO:0000256" key="7">
    <source>
        <dbReference type="ARBA" id="ARBA00022692"/>
    </source>
</evidence>
<evidence type="ECO:0000313" key="17">
    <source>
        <dbReference type="EMBL" id="EEG48945.1"/>
    </source>
</evidence>
<keyword evidence="6" id="KW-0808">Transferase</keyword>
<evidence type="ECO:0000313" key="18">
    <source>
        <dbReference type="Proteomes" id="UP000003100"/>
    </source>
</evidence>
<dbReference type="InterPro" id="IPR036890">
    <property type="entry name" value="HATPase_C_sf"/>
</dbReference>
<dbReference type="CDD" id="cd00082">
    <property type="entry name" value="HisKA"/>
    <property type="match status" value="1"/>
</dbReference>
<dbReference type="InterPro" id="IPR005467">
    <property type="entry name" value="His_kinase_dom"/>
</dbReference>
<keyword evidence="5" id="KW-0597">Phosphoprotein</keyword>
<dbReference type="eggNOG" id="COG5002">
    <property type="taxonomic scope" value="Bacteria"/>
</dbReference>
<evidence type="ECO:0000256" key="13">
    <source>
        <dbReference type="ARBA" id="ARBA00023136"/>
    </source>
</evidence>
<evidence type="ECO:0000256" key="5">
    <source>
        <dbReference type="ARBA" id="ARBA00022553"/>
    </source>
</evidence>
<dbReference type="Pfam" id="PF02518">
    <property type="entry name" value="HATPase_c"/>
    <property type="match status" value="1"/>
</dbReference>
<keyword evidence="13 14" id="KW-0472">Membrane</keyword>
<feature type="transmembrane region" description="Helical" evidence="14">
    <location>
        <begin position="6"/>
        <end position="28"/>
    </location>
</feature>
<dbReference type="EMBL" id="ACBZ01000115">
    <property type="protein sequence ID" value="EEG48945.1"/>
    <property type="molecule type" value="Genomic_DNA"/>
</dbReference>
<dbReference type="SMART" id="SM00304">
    <property type="entry name" value="HAMP"/>
    <property type="match status" value="1"/>
</dbReference>
<dbReference type="GeneID" id="86820950"/>
<dbReference type="Gene3D" id="6.10.340.10">
    <property type="match status" value="1"/>
</dbReference>
<protein>
    <recommendedName>
        <fullName evidence="3">histidine kinase</fullName>
        <ecNumber evidence="3">2.7.13.3</ecNumber>
    </recommendedName>
</protein>
<proteinExistence type="predicted"/>
<keyword evidence="4" id="KW-1003">Cell membrane</keyword>
<dbReference type="GO" id="GO:0000155">
    <property type="term" value="F:phosphorelay sensor kinase activity"/>
    <property type="evidence" value="ECO:0007669"/>
    <property type="project" value="InterPro"/>
</dbReference>
<dbReference type="PROSITE" id="PS50885">
    <property type="entry name" value="HAMP"/>
    <property type="match status" value="1"/>
</dbReference>
<dbReference type="eggNOG" id="COG5000">
    <property type="taxonomic scope" value="Bacteria"/>
</dbReference>
<dbReference type="GO" id="GO:0005886">
    <property type="term" value="C:plasma membrane"/>
    <property type="evidence" value="ECO:0007669"/>
    <property type="project" value="UniProtKB-SubCell"/>
</dbReference>
<accession>C0CMS6</accession>
<dbReference type="PRINTS" id="PR00344">
    <property type="entry name" value="BCTRLSENSOR"/>
</dbReference>
<evidence type="ECO:0000259" key="15">
    <source>
        <dbReference type="PROSITE" id="PS50109"/>
    </source>
</evidence>
<dbReference type="PANTHER" id="PTHR45528:SF1">
    <property type="entry name" value="SENSOR HISTIDINE KINASE CPXA"/>
    <property type="match status" value="1"/>
</dbReference>
<reference evidence="17 18" key="1">
    <citation type="submission" date="2009-01" db="EMBL/GenBank/DDBJ databases">
        <authorList>
            <person name="Fulton L."/>
            <person name="Clifton S."/>
            <person name="Fulton B."/>
            <person name="Xu J."/>
            <person name="Minx P."/>
            <person name="Pepin K.H."/>
            <person name="Johnson M."/>
            <person name="Bhonagiri V."/>
            <person name="Nash W.E."/>
            <person name="Mardis E.R."/>
            <person name="Wilson R.K."/>
        </authorList>
    </citation>
    <scope>NUCLEOTIDE SEQUENCE [LARGE SCALE GENOMIC DNA]</scope>
    <source>
        <strain evidence="18">DSM 10507 / JCM 14656 / S5a33</strain>
    </source>
</reference>
<dbReference type="EC" id="2.7.13.3" evidence="3"/>
<evidence type="ECO:0000256" key="12">
    <source>
        <dbReference type="ARBA" id="ARBA00023012"/>
    </source>
</evidence>
<evidence type="ECO:0000256" key="2">
    <source>
        <dbReference type="ARBA" id="ARBA00004651"/>
    </source>
</evidence>
<keyword evidence="8" id="KW-0547">Nucleotide-binding</keyword>
<dbReference type="FunFam" id="1.10.287.130:FF:000001">
    <property type="entry name" value="Two-component sensor histidine kinase"/>
    <property type="match status" value="1"/>
</dbReference>
<name>C0CMS6_BLAHS</name>
<dbReference type="CDD" id="cd06225">
    <property type="entry name" value="HAMP"/>
    <property type="match status" value="1"/>
</dbReference>
<keyword evidence="9" id="KW-0418">Kinase</keyword>
<evidence type="ECO:0000256" key="8">
    <source>
        <dbReference type="ARBA" id="ARBA00022741"/>
    </source>
</evidence>
<keyword evidence="7 14" id="KW-0812">Transmembrane</keyword>
<dbReference type="SUPFAM" id="SSF55874">
    <property type="entry name" value="ATPase domain of HSP90 chaperone/DNA topoisomerase II/histidine kinase"/>
    <property type="match status" value="1"/>
</dbReference>
<keyword evidence="11 14" id="KW-1133">Transmembrane helix</keyword>
<reference evidence="17 18" key="2">
    <citation type="submission" date="2009-02" db="EMBL/GenBank/DDBJ databases">
        <title>Draft genome sequence of Blautia hydrogenotrophica DSM 10507 (Ruminococcus hydrogenotrophicus DSM 10507).</title>
        <authorList>
            <person name="Sudarsanam P."/>
            <person name="Ley R."/>
            <person name="Guruge J."/>
            <person name="Turnbaugh P.J."/>
            <person name="Mahowald M."/>
            <person name="Liep D."/>
            <person name="Gordon J."/>
        </authorList>
    </citation>
    <scope>NUCLEOTIDE SEQUENCE [LARGE SCALE GENOMIC DNA]</scope>
    <source>
        <strain evidence="18">DSM 10507 / JCM 14656 / S5a33</strain>
    </source>
</reference>
<keyword evidence="12" id="KW-0902">Two-component regulatory system</keyword>
<dbReference type="PATRIC" id="fig|476272.21.peg.1593"/>
<feature type="transmembrane region" description="Helical" evidence="14">
    <location>
        <begin position="169"/>
        <end position="192"/>
    </location>
</feature>
<evidence type="ECO:0000256" key="4">
    <source>
        <dbReference type="ARBA" id="ARBA00022475"/>
    </source>
</evidence>
<dbReference type="Pfam" id="PF00672">
    <property type="entry name" value="HAMP"/>
    <property type="match status" value="1"/>
</dbReference>
<keyword evidence="18" id="KW-1185">Reference proteome</keyword>
<dbReference type="InterPro" id="IPR003660">
    <property type="entry name" value="HAMP_dom"/>
</dbReference>
<feature type="domain" description="HAMP" evidence="16">
    <location>
        <begin position="194"/>
        <end position="246"/>
    </location>
</feature>
<dbReference type="GO" id="GO:0005524">
    <property type="term" value="F:ATP binding"/>
    <property type="evidence" value="ECO:0007669"/>
    <property type="project" value="UniProtKB-KW"/>
</dbReference>
<evidence type="ECO:0000256" key="3">
    <source>
        <dbReference type="ARBA" id="ARBA00012438"/>
    </source>
</evidence>
<dbReference type="InterPro" id="IPR003661">
    <property type="entry name" value="HisK_dim/P_dom"/>
</dbReference>
<comment type="catalytic activity">
    <reaction evidence="1">
        <text>ATP + protein L-histidine = ADP + protein N-phospho-L-histidine.</text>
        <dbReference type="EC" id="2.7.13.3"/>
    </reaction>
</comment>
<evidence type="ECO:0000256" key="1">
    <source>
        <dbReference type="ARBA" id="ARBA00000085"/>
    </source>
</evidence>
<organism evidence="17 18">
    <name type="scientific">Blautia hydrogenotrophica (strain DSM 10507 / JCM 14656 / S5a33)</name>
    <name type="common">Ruminococcus hydrogenotrophicus</name>
    <dbReference type="NCBI Taxonomy" id="476272"/>
    <lineage>
        <taxon>Bacteria</taxon>
        <taxon>Bacillati</taxon>
        <taxon>Bacillota</taxon>
        <taxon>Clostridia</taxon>
        <taxon>Lachnospirales</taxon>
        <taxon>Lachnospiraceae</taxon>
        <taxon>Blautia</taxon>
    </lineage>
</organism>
<keyword evidence="10" id="KW-0067">ATP-binding</keyword>
<dbReference type="AlphaFoldDB" id="C0CMS6"/>
<feature type="domain" description="Histidine kinase" evidence="15">
    <location>
        <begin position="254"/>
        <end position="471"/>
    </location>
</feature>
<evidence type="ECO:0000256" key="10">
    <source>
        <dbReference type="ARBA" id="ARBA00022840"/>
    </source>
</evidence>
<evidence type="ECO:0000256" key="9">
    <source>
        <dbReference type="ARBA" id="ARBA00022777"/>
    </source>
</evidence>
<dbReference type="Gene3D" id="1.10.287.130">
    <property type="match status" value="1"/>
</dbReference>